<keyword evidence="2" id="KW-1185">Reference proteome</keyword>
<reference evidence="1" key="1">
    <citation type="submission" date="2023-03" db="EMBL/GenBank/DDBJ databases">
        <title>Multiphase analysis and comparison of six strains from genera Psychromarinibacter, Lutimaribacter, and Maritimibacter, including a novel species: Psychromarinibacter sediminicola sp. nov.</title>
        <authorList>
            <person name="Wang Y.-H."/>
            <person name="Ye M.-Q."/>
            <person name="Du Z.-J."/>
        </authorList>
    </citation>
    <scope>NUCLEOTIDE SEQUENCE</scope>
    <source>
        <strain evidence="1">C21-152</strain>
    </source>
</reference>
<dbReference type="Proteomes" id="UP001220964">
    <property type="component" value="Unassembled WGS sequence"/>
</dbReference>
<comment type="caution">
    <text evidence="1">The sequence shown here is derived from an EMBL/GenBank/DDBJ whole genome shotgun (WGS) entry which is preliminary data.</text>
</comment>
<proteinExistence type="predicted"/>
<evidence type="ECO:0000313" key="1">
    <source>
        <dbReference type="EMBL" id="MDF0601369.1"/>
    </source>
</evidence>
<name>A0AAE3NRY3_9RHOB</name>
<sequence>MTCGLTTSIRKGFGPAALILGPGLTAAAAGPADRITEFDVAEDHTRFVFDEAPVHDDGMPAHGTAFVTQGYIYPAGTLDDGPGVTEDGAPTHPDKVLGTWTCSGWFVGEGAHTEAGAWLVSRQVYHFEDSDAVIVSQGPEYNVVGEAKPRPITGATGAYGDDAVIEQTFLGFHAHGGVKVRFDIPSM</sequence>
<evidence type="ECO:0000313" key="2">
    <source>
        <dbReference type="Proteomes" id="UP001220964"/>
    </source>
</evidence>
<organism evidence="1 2">
    <name type="scientific">Psychromarinibacter sediminicola</name>
    <dbReference type="NCBI Taxonomy" id="3033385"/>
    <lineage>
        <taxon>Bacteria</taxon>
        <taxon>Pseudomonadati</taxon>
        <taxon>Pseudomonadota</taxon>
        <taxon>Alphaproteobacteria</taxon>
        <taxon>Rhodobacterales</taxon>
        <taxon>Paracoccaceae</taxon>
        <taxon>Psychromarinibacter</taxon>
    </lineage>
</organism>
<gene>
    <name evidence="1" type="ORF">P1J78_11555</name>
</gene>
<dbReference type="EMBL" id="JARGYC010000026">
    <property type="protein sequence ID" value="MDF0601369.1"/>
    <property type="molecule type" value="Genomic_DNA"/>
</dbReference>
<dbReference type="AlphaFoldDB" id="A0AAE3NRY3"/>
<accession>A0AAE3NRY3</accession>
<dbReference type="RefSeq" id="WP_275567510.1">
    <property type="nucleotide sequence ID" value="NZ_JARGYC010000026.1"/>
</dbReference>
<protein>
    <submittedName>
        <fullName evidence="1">Uncharacterized protein</fullName>
    </submittedName>
</protein>